<dbReference type="AlphaFoldDB" id="G2Z3H3"/>
<keyword evidence="1" id="KW-0472">Membrane</keyword>
<reference evidence="2 3" key="1">
    <citation type="journal article" date="2011" name="Appl. Environ. Microbiol.">
        <title>Complete genome sequence of the fish pathogen Flavobacterium branchiophilum.</title>
        <authorList>
            <consortium name="1:IP"/>
            <consortium name="Microbial Evolutionary Genomics,F-75015 Paris"/>
            <consortium name="France 2:CNRS"/>
            <consortium name="URA2171"/>
            <consortium name="F-75015 Paris,France 3:Unite de Virologie et Immunologie Mol."/>
            <consortium name="INRA,78352 Jouy en Josas Cedex"/>
            <consortium name="France. 4:Unite de Mathemathique"/>
            <consortium name="Informatique et Genome,INRA"/>
            <consortium name="78352 Jouy en Josas Cedex"/>
            <consortium name="France. 5:CEA/Genoscope"/>
            <consortium name="Evry"/>
            <consortium name="France"/>
            <person name="Touchon M."/>
            <person name="Barbier P."/>
            <person name="Bernardet J.F."/>
            <person name="Loux V."/>
            <person name="Vacherie B."/>
            <person name="Barbe V."/>
            <person name="Rocha E.P."/>
            <person name="Duchaud E."/>
        </authorList>
    </citation>
    <scope>NUCLEOTIDE SEQUENCE [LARGE SCALE GENOMIC DNA]</scope>
    <source>
        <strain evidence="2 3">FL-15</strain>
    </source>
</reference>
<organism evidence="2 3">
    <name type="scientific">Flavobacterium branchiophilum (strain FL-15)</name>
    <dbReference type="NCBI Taxonomy" id="1034807"/>
    <lineage>
        <taxon>Bacteria</taxon>
        <taxon>Pseudomonadati</taxon>
        <taxon>Bacteroidota</taxon>
        <taxon>Flavobacteriia</taxon>
        <taxon>Flavobacteriales</taxon>
        <taxon>Flavobacteriaceae</taxon>
        <taxon>Flavobacterium</taxon>
    </lineage>
</organism>
<dbReference type="KEGG" id="fbr:FBFL15_2414"/>
<feature type="transmembrane region" description="Helical" evidence="1">
    <location>
        <begin position="95"/>
        <end position="113"/>
    </location>
</feature>
<feature type="transmembrane region" description="Helical" evidence="1">
    <location>
        <begin position="66"/>
        <end position="89"/>
    </location>
</feature>
<dbReference type="HOGENOM" id="CLU_854699_0_0_10"/>
<gene>
    <name evidence="2" type="ordered locus">FBFL15_2414</name>
</gene>
<evidence type="ECO:0008006" key="4">
    <source>
        <dbReference type="Google" id="ProtNLM"/>
    </source>
</evidence>
<evidence type="ECO:0000313" key="3">
    <source>
        <dbReference type="Proteomes" id="UP000009186"/>
    </source>
</evidence>
<dbReference type="STRING" id="1034807.FBFL15_2414"/>
<keyword evidence="1" id="KW-0812">Transmembrane</keyword>
<protein>
    <recommendedName>
        <fullName evidence="4">Transmembrane protein</fullName>
    </recommendedName>
</protein>
<evidence type="ECO:0000256" key="1">
    <source>
        <dbReference type="SAM" id="Phobius"/>
    </source>
</evidence>
<feature type="transmembrane region" description="Helical" evidence="1">
    <location>
        <begin position="9"/>
        <end position="29"/>
    </location>
</feature>
<sequence>MNSIIKKNTYFLIVIIIIILLLLWFLLIYHGDYGTTLFFGIPISIGFLMGYIQCIKINDQSKIKQYLYIFFKIVLVLFVFSSILILLGIEGAICIIMAMPFIILPLFLAYLFGNYIGTLDLKKRLHSFFFLLFVSPTTYIYDSNVLPINGIVTTTLTINTSCENIWEKLNSKIIFKEKPAYLFENGISYPKSIEYTNIDNYKSYKCITNNDSLDLEIISSIKNKKMQFKPRIQTIPMREISPYKNIDAKHLHDYFFVNYGIISLEKINDHQAKIIAQTAYQYHIAPKWYWEIWTNYIINDMQNYVLQSLKLEFHE</sequence>
<dbReference type="Proteomes" id="UP000009186">
    <property type="component" value="Chromosome"/>
</dbReference>
<dbReference type="EMBL" id="FQ859183">
    <property type="protein sequence ID" value="CCB70422.1"/>
    <property type="molecule type" value="Genomic_DNA"/>
</dbReference>
<proteinExistence type="predicted"/>
<evidence type="ECO:0000313" key="2">
    <source>
        <dbReference type="EMBL" id="CCB70422.1"/>
    </source>
</evidence>
<dbReference type="eggNOG" id="ENOG50317T2">
    <property type="taxonomic scope" value="Bacteria"/>
</dbReference>
<keyword evidence="3" id="KW-1185">Reference proteome</keyword>
<keyword evidence="1" id="KW-1133">Transmembrane helix</keyword>
<feature type="transmembrane region" description="Helical" evidence="1">
    <location>
        <begin position="35"/>
        <end position="54"/>
    </location>
</feature>
<accession>G2Z3H3</accession>
<dbReference type="RefSeq" id="WP_014084882.1">
    <property type="nucleotide sequence ID" value="NC_016001.1"/>
</dbReference>
<name>G2Z3H3_FLABF</name>